<gene>
    <name evidence="1" type="ORF">ASPVEDRAFT_626201</name>
</gene>
<dbReference type="AlphaFoldDB" id="A0A1L9PID9"/>
<name>A0A1L9PID9_ASPVE</name>
<evidence type="ECO:0000313" key="1">
    <source>
        <dbReference type="EMBL" id="OJJ01261.1"/>
    </source>
</evidence>
<dbReference type="RefSeq" id="XP_040667023.1">
    <property type="nucleotide sequence ID" value="XM_040815624.1"/>
</dbReference>
<dbReference type="GeneID" id="63731135"/>
<reference evidence="2" key="1">
    <citation type="journal article" date="2017" name="Genome Biol.">
        <title>Comparative genomics reveals high biological diversity and specific adaptations in the industrially and medically important fungal genus Aspergillus.</title>
        <authorList>
            <person name="de Vries R.P."/>
            <person name="Riley R."/>
            <person name="Wiebenga A."/>
            <person name="Aguilar-Osorio G."/>
            <person name="Amillis S."/>
            <person name="Uchima C.A."/>
            <person name="Anderluh G."/>
            <person name="Asadollahi M."/>
            <person name="Askin M."/>
            <person name="Barry K."/>
            <person name="Battaglia E."/>
            <person name="Bayram O."/>
            <person name="Benocci T."/>
            <person name="Braus-Stromeyer S.A."/>
            <person name="Caldana C."/>
            <person name="Canovas D."/>
            <person name="Cerqueira G.C."/>
            <person name="Chen F."/>
            <person name="Chen W."/>
            <person name="Choi C."/>
            <person name="Clum A."/>
            <person name="Dos Santos R.A."/>
            <person name="Damasio A.R."/>
            <person name="Diallinas G."/>
            <person name="Emri T."/>
            <person name="Fekete E."/>
            <person name="Flipphi M."/>
            <person name="Freyberg S."/>
            <person name="Gallo A."/>
            <person name="Gournas C."/>
            <person name="Habgood R."/>
            <person name="Hainaut M."/>
            <person name="Harispe M.L."/>
            <person name="Henrissat B."/>
            <person name="Hilden K.S."/>
            <person name="Hope R."/>
            <person name="Hossain A."/>
            <person name="Karabika E."/>
            <person name="Karaffa L."/>
            <person name="Karanyi Z."/>
            <person name="Krasevec N."/>
            <person name="Kuo A."/>
            <person name="Kusch H."/>
            <person name="LaButti K."/>
            <person name="Lagendijk E.L."/>
            <person name="Lapidus A."/>
            <person name="Levasseur A."/>
            <person name="Lindquist E."/>
            <person name="Lipzen A."/>
            <person name="Logrieco A.F."/>
            <person name="MacCabe A."/>
            <person name="Maekelae M.R."/>
            <person name="Malavazi I."/>
            <person name="Melin P."/>
            <person name="Meyer V."/>
            <person name="Mielnichuk N."/>
            <person name="Miskei M."/>
            <person name="Molnar A.P."/>
            <person name="Mule G."/>
            <person name="Ngan C.Y."/>
            <person name="Orejas M."/>
            <person name="Orosz E."/>
            <person name="Ouedraogo J.P."/>
            <person name="Overkamp K.M."/>
            <person name="Park H.-S."/>
            <person name="Perrone G."/>
            <person name="Piumi F."/>
            <person name="Punt P.J."/>
            <person name="Ram A.F."/>
            <person name="Ramon A."/>
            <person name="Rauscher S."/>
            <person name="Record E."/>
            <person name="Riano-Pachon D.M."/>
            <person name="Robert V."/>
            <person name="Roehrig J."/>
            <person name="Ruller R."/>
            <person name="Salamov A."/>
            <person name="Salih N.S."/>
            <person name="Samson R.A."/>
            <person name="Sandor E."/>
            <person name="Sanguinetti M."/>
            <person name="Schuetze T."/>
            <person name="Sepcic K."/>
            <person name="Shelest E."/>
            <person name="Sherlock G."/>
            <person name="Sophianopoulou V."/>
            <person name="Squina F.M."/>
            <person name="Sun H."/>
            <person name="Susca A."/>
            <person name="Todd R.B."/>
            <person name="Tsang A."/>
            <person name="Unkles S.E."/>
            <person name="van de Wiele N."/>
            <person name="van Rossen-Uffink D."/>
            <person name="Oliveira J.V."/>
            <person name="Vesth T.C."/>
            <person name="Visser J."/>
            <person name="Yu J.-H."/>
            <person name="Zhou M."/>
            <person name="Andersen M.R."/>
            <person name="Archer D.B."/>
            <person name="Baker S.E."/>
            <person name="Benoit I."/>
            <person name="Brakhage A.A."/>
            <person name="Braus G.H."/>
            <person name="Fischer R."/>
            <person name="Frisvad J.C."/>
            <person name="Goldman G.H."/>
            <person name="Houbraken J."/>
            <person name="Oakley B."/>
            <person name="Pocsi I."/>
            <person name="Scazzocchio C."/>
            <person name="Seiboth B."/>
            <person name="vanKuyk P.A."/>
            <person name="Wortman J."/>
            <person name="Dyer P.S."/>
            <person name="Grigoriev I.V."/>
        </authorList>
    </citation>
    <scope>NUCLEOTIDE SEQUENCE [LARGE SCALE GENOMIC DNA]</scope>
    <source>
        <strain evidence="2">CBS 583.65</strain>
    </source>
</reference>
<keyword evidence="2" id="KW-1185">Reference proteome</keyword>
<proteinExistence type="predicted"/>
<protein>
    <submittedName>
        <fullName evidence="1">Uncharacterized protein</fullName>
    </submittedName>
</protein>
<dbReference type="Proteomes" id="UP000184073">
    <property type="component" value="Unassembled WGS sequence"/>
</dbReference>
<dbReference type="EMBL" id="KV878128">
    <property type="protein sequence ID" value="OJJ01261.1"/>
    <property type="molecule type" value="Genomic_DNA"/>
</dbReference>
<accession>A0A1L9PID9</accession>
<organism evidence="1 2">
    <name type="scientific">Aspergillus versicolor CBS 583.65</name>
    <dbReference type="NCBI Taxonomy" id="1036611"/>
    <lineage>
        <taxon>Eukaryota</taxon>
        <taxon>Fungi</taxon>
        <taxon>Dikarya</taxon>
        <taxon>Ascomycota</taxon>
        <taxon>Pezizomycotina</taxon>
        <taxon>Eurotiomycetes</taxon>
        <taxon>Eurotiomycetidae</taxon>
        <taxon>Eurotiales</taxon>
        <taxon>Aspergillaceae</taxon>
        <taxon>Aspergillus</taxon>
        <taxon>Aspergillus subgen. Nidulantes</taxon>
    </lineage>
</organism>
<evidence type="ECO:0000313" key="2">
    <source>
        <dbReference type="Proteomes" id="UP000184073"/>
    </source>
</evidence>
<sequence>MHETRHREKKEKAVEAGMMELAKGGMERGRRWKTKEVNKTGKGKRGITRRFQRDALNLETISFASITSCRALIPYLPAESSGARTCNLGEIKQRKHTPHYFINLGSYFEFDGLVFGGSTDQARLLSRPNQPCLLLPYLHPVRRPVKQRLHSPYHKVEI</sequence>
<dbReference type="VEuPathDB" id="FungiDB:ASPVEDRAFT_626201"/>